<proteinExistence type="predicted"/>
<evidence type="ECO:0000313" key="2">
    <source>
        <dbReference type="Proteomes" id="UP001314229"/>
    </source>
</evidence>
<dbReference type="AlphaFoldDB" id="A0AAV1PM05"/>
<dbReference type="Proteomes" id="UP001314229">
    <property type="component" value="Unassembled WGS sequence"/>
</dbReference>
<sequence>MMSDYHCKLHIAKCISLFAAVAFRKEGAIMERKHEYQLHLISGFGQLIDLPGYGEASLEGFGGTFGVLCQICVIKV</sequence>
<name>A0AAV1PM05_SCOSC</name>
<dbReference type="EMBL" id="CAWUFR010000199">
    <property type="protein sequence ID" value="CAK6972363.1"/>
    <property type="molecule type" value="Genomic_DNA"/>
</dbReference>
<protein>
    <submittedName>
        <fullName evidence="1">Uncharacterized protein</fullName>
    </submittedName>
</protein>
<gene>
    <name evidence="1" type="ORF">FSCOSCO3_A000502</name>
</gene>
<comment type="caution">
    <text evidence="1">The sequence shown here is derived from an EMBL/GenBank/DDBJ whole genome shotgun (WGS) entry which is preliminary data.</text>
</comment>
<organism evidence="1 2">
    <name type="scientific">Scomber scombrus</name>
    <name type="common">Atlantic mackerel</name>
    <name type="synonym">Scomber vernalis</name>
    <dbReference type="NCBI Taxonomy" id="13677"/>
    <lineage>
        <taxon>Eukaryota</taxon>
        <taxon>Metazoa</taxon>
        <taxon>Chordata</taxon>
        <taxon>Craniata</taxon>
        <taxon>Vertebrata</taxon>
        <taxon>Euteleostomi</taxon>
        <taxon>Actinopterygii</taxon>
        <taxon>Neopterygii</taxon>
        <taxon>Teleostei</taxon>
        <taxon>Neoteleostei</taxon>
        <taxon>Acanthomorphata</taxon>
        <taxon>Pelagiaria</taxon>
        <taxon>Scombriformes</taxon>
        <taxon>Scombridae</taxon>
        <taxon>Scomber</taxon>
    </lineage>
</organism>
<accession>A0AAV1PM05</accession>
<reference evidence="1 2" key="1">
    <citation type="submission" date="2024-01" db="EMBL/GenBank/DDBJ databases">
        <authorList>
            <person name="Alioto T."/>
            <person name="Alioto T."/>
            <person name="Gomez Garrido J."/>
        </authorList>
    </citation>
    <scope>NUCLEOTIDE SEQUENCE [LARGE SCALE GENOMIC DNA]</scope>
</reference>
<evidence type="ECO:0000313" key="1">
    <source>
        <dbReference type="EMBL" id="CAK6972363.1"/>
    </source>
</evidence>
<keyword evidence="2" id="KW-1185">Reference proteome</keyword>